<evidence type="ECO:0000313" key="2">
    <source>
        <dbReference type="EMBL" id="BAY97631.1"/>
    </source>
</evidence>
<dbReference type="Pfam" id="PF20243">
    <property type="entry name" value="MbnP"/>
    <property type="match status" value="1"/>
</dbReference>
<name>A0A1Z4MW22_9CYAN</name>
<dbReference type="InterPro" id="IPR023977">
    <property type="entry name" value="MbnP-like"/>
</dbReference>
<feature type="domain" description="Copper-binding protein MbnP-like" evidence="1">
    <location>
        <begin position="68"/>
        <end position="302"/>
    </location>
</feature>
<dbReference type="InterPro" id="IPR046863">
    <property type="entry name" value="MbnP-like_dom"/>
</dbReference>
<dbReference type="Proteomes" id="UP000218785">
    <property type="component" value="Chromosome"/>
</dbReference>
<keyword evidence="3" id="KW-1185">Reference proteome</keyword>
<evidence type="ECO:0000313" key="3">
    <source>
        <dbReference type="Proteomes" id="UP000218785"/>
    </source>
</evidence>
<dbReference type="KEGG" id="ttq:NIES37_15750"/>
<dbReference type="NCBIfam" id="TIGR04052">
    <property type="entry name" value="MbnP_like_WxW"/>
    <property type="match status" value="1"/>
</dbReference>
<dbReference type="EMBL" id="AP018248">
    <property type="protein sequence ID" value="BAY97631.1"/>
    <property type="molecule type" value="Genomic_DNA"/>
</dbReference>
<organism evidence="2 3">
    <name type="scientific">Tolypothrix tenuis PCC 7101</name>
    <dbReference type="NCBI Taxonomy" id="231146"/>
    <lineage>
        <taxon>Bacteria</taxon>
        <taxon>Bacillati</taxon>
        <taxon>Cyanobacteriota</taxon>
        <taxon>Cyanophyceae</taxon>
        <taxon>Nostocales</taxon>
        <taxon>Tolypothrichaceae</taxon>
        <taxon>Tolypothrix</taxon>
    </lineage>
</organism>
<dbReference type="AlphaFoldDB" id="A0A1Z4MW22"/>
<reference evidence="2 3" key="1">
    <citation type="submission" date="2017-06" db="EMBL/GenBank/DDBJ databases">
        <title>Genome sequencing of cyanobaciteial culture collection at National Institute for Environmental Studies (NIES).</title>
        <authorList>
            <person name="Hirose Y."/>
            <person name="Shimura Y."/>
            <person name="Fujisawa T."/>
            <person name="Nakamura Y."/>
            <person name="Kawachi M."/>
        </authorList>
    </citation>
    <scope>NUCLEOTIDE SEQUENCE [LARGE SCALE GENOMIC DNA]</scope>
    <source>
        <strain evidence="2 3">NIES-37</strain>
    </source>
</reference>
<sequence>MTTRLLTVTPLLSRIVTHLDLSTGKEMLLFVKSAAIGVARSLHIAMMAIPLAAVLGNDGVALTANAQTQEVSIKFNAKVGKLPFECGKSYVGLGKPATKVTFSDFRFYVSDVALIDSNGKTVPVTLTQDNKWQYQNVALLDFENKSGACANGTVEINNQVIGTVPKGNYQGLQFTLGVPFNLNHADAVTAPSPLNLTSLWWNWLSGYKFLRLDLASQNLGASAKDDQHSHHGQGFPIHLGSTGCQAAEGSQKPASCSNPNRVKLVFTKFDPTKNVVIADVAALVANTNLAANQPDSPPGCMSSPDDGDCAGIMANLGIPFANKPAAGQAFFRVESQSSRMR</sequence>
<gene>
    <name evidence="2" type="ORF">NIES37_15750</name>
</gene>
<proteinExistence type="predicted"/>
<accession>A0A1Z4MW22</accession>
<evidence type="ECO:0000259" key="1">
    <source>
        <dbReference type="Pfam" id="PF20243"/>
    </source>
</evidence>
<protein>
    <recommendedName>
        <fullName evidence="1">Copper-binding protein MbnP-like domain-containing protein</fullName>
    </recommendedName>
</protein>
<dbReference type="RefSeq" id="WP_321206577.1">
    <property type="nucleotide sequence ID" value="NZ_CAWNJS010000001.1"/>
</dbReference>